<dbReference type="SUPFAM" id="SSF53098">
    <property type="entry name" value="Ribonuclease H-like"/>
    <property type="match status" value="1"/>
</dbReference>
<protein>
    <recommendedName>
        <fullName evidence="3">BED-type domain-containing protein</fullName>
    </recommendedName>
</protein>
<accession>A0A397TAA6</accession>
<proteinExistence type="predicted"/>
<name>A0A397TAA6_9GLOM</name>
<dbReference type="Proteomes" id="UP000265703">
    <property type="component" value="Unassembled WGS sequence"/>
</dbReference>
<comment type="caution">
    <text evidence="1">The sequence shown here is derived from an EMBL/GenBank/DDBJ whole genome shotgun (WGS) entry which is preliminary data.</text>
</comment>
<reference evidence="1 2" key="1">
    <citation type="submission" date="2018-06" db="EMBL/GenBank/DDBJ databases">
        <title>Comparative genomics reveals the genomic features of Rhizophagus irregularis, R. cerebriforme, R. diaphanum and Gigaspora rosea, and their symbiotic lifestyle signature.</title>
        <authorList>
            <person name="Morin E."/>
            <person name="San Clemente H."/>
            <person name="Chen E.C.H."/>
            <person name="De La Providencia I."/>
            <person name="Hainaut M."/>
            <person name="Kuo A."/>
            <person name="Kohler A."/>
            <person name="Murat C."/>
            <person name="Tang N."/>
            <person name="Roy S."/>
            <person name="Loubradou J."/>
            <person name="Henrissat B."/>
            <person name="Grigoriev I.V."/>
            <person name="Corradi N."/>
            <person name="Roux C."/>
            <person name="Martin F.M."/>
        </authorList>
    </citation>
    <scope>NUCLEOTIDE SEQUENCE [LARGE SCALE GENOMIC DNA]</scope>
    <source>
        <strain evidence="1 2">DAOM 227022</strain>
    </source>
</reference>
<keyword evidence="2" id="KW-1185">Reference proteome</keyword>
<evidence type="ECO:0008006" key="3">
    <source>
        <dbReference type="Google" id="ProtNLM"/>
    </source>
</evidence>
<evidence type="ECO:0000313" key="2">
    <source>
        <dbReference type="Proteomes" id="UP000265703"/>
    </source>
</evidence>
<dbReference type="AlphaFoldDB" id="A0A397TAA6"/>
<dbReference type="OrthoDB" id="2433784at2759"/>
<sequence>MTNDLTSDSPFLRKKTNKGGDETNIGHYKAVCHYCNKEWARGRPAILKAHLANECSLCPENIKIYWRDKLVEYENNYTRRQPSQDLHKTPLMQAKITQHFGSDAPLPSQVNDYIDHLLRTLNLGYVPPCHNTLSGRLLNEEVTCVNKKIESELKAAGGLTLIGSDKFAAIVTDNASNCRVARKKLKKNITIFGIYDNLISDCGKITRFFHNSHQGSAILSQGLKDMKINIEGLQTWCKTRWGSLYITTDSILHARPVFGWINTDLAF</sequence>
<evidence type="ECO:0000313" key="1">
    <source>
        <dbReference type="EMBL" id="RIA91921.1"/>
    </source>
</evidence>
<dbReference type="InterPro" id="IPR012337">
    <property type="entry name" value="RNaseH-like_sf"/>
</dbReference>
<gene>
    <name evidence="1" type="ORF">C1645_821380</name>
</gene>
<dbReference type="STRING" id="658196.A0A397TAA6"/>
<organism evidence="1 2">
    <name type="scientific">Glomus cerebriforme</name>
    <dbReference type="NCBI Taxonomy" id="658196"/>
    <lineage>
        <taxon>Eukaryota</taxon>
        <taxon>Fungi</taxon>
        <taxon>Fungi incertae sedis</taxon>
        <taxon>Mucoromycota</taxon>
        <taxon>Glomeromycotina</taxon>
        <taxon>Glomeromycetes</taxon>
        <taxon>Glomerales</taxon>
        <taxon>Glomeraceae</taxon>
        <taxon>Glomus</taxon>
    </lineage>
</organism>
<dbReference type="EMBL" id="QKYT01000139">
    <property type="protein sequence ID" value="RIA91921.1"/>
    <property type="molecule type" value="Genomic_DNA"/>
</dbReference>